<reference evidence="2" key="1">
    <citation type="journal article" date="2008" name="Nat. Genet.">
        <title>The Pristionchus pacificus genome provides a unique perspective on nematode lifestyle and parasitism.</title>
        <authorList>
            <person name="Dieterich C."/>
            <person name="Clifton S.W."/>
            <person name="Schuster L.N."/>
            <person name="Chinwalla A."/>
            <person name="Delehaunty K."/>
            <person name="Dinkelacker I."/>
            <person name="Fulton L."/>
            <person name="Fulton R."/>
            <person name="Godfrey J."/>
            <person name="Minx P."/>
            <person name="Mitreva M."/>
            <person name="Roeseler W."/>
            <person name="Tian H."/>
            <person name="Witte H."/>
            <person name="Yang S.P."/>
            <person name="Wilson R.K."/>
            <person name="Sommer R.J."/>
        </authorList>
    </citation>
    <scope>NUCLEOTIDE SEQUENCE [LARGE SCALE GENOMIC DNA]</scope>
    <source>
        <strain evidence="2">PS312</strain>
    </source>
</reference>
<dbReference type="EnsemblMetazoa" id="PPA36319.1">
    <property type="protein sequence ID" value="PPA36319.1"/>
    <property type="gene ID" value="WBGene00274688"/>
</dbReference>
<proteinExistence type="predicted"/>
<name>A0A2A6CYB4_PRIPA</name>
<sequence>MTEMATEITVPFGPNISDTRCNTQCEGSVCNETCTNLCNTFFTYSDHVECVLELERYTMDLNNLLARYDKEYELFLAEFHRLHDSFETTIDKKFIKFGLEHIDFSIFKNKSMIL</sequence>
<accession>A0A2A6CYB4</accession>
<reference evidence="1" key="2">
    <citation type="submission" date="2022-06" db="UniProtKB">
        <authorList>
            <consortium name="EnsemblMetazoa"/>
        </authorList>
    </citation>
    <scope>IDENTIFICATION</scope>
    <source>
        <strain evidence="1">PS312</strain>
    </source>
</reference>
<protein>
    <submittedName>
        <fullName evidence="1">Uncharacterized protein</fullName>
    </submittedName>
</protein>
<dbReference type="AlphaFoldDB" id="A0A2A6CYB4"/>
<evidence type="ECO:0000313" key="1">
    <source>
        <dbReference type="EnsemblMetazoa" id="PPA36319.1"/>
    </source>
</evidence>
<gene>
    <name evidence="1" type="primary">WBGene00274688</name>
</gene>
<dbReference type="Proteomes" id="UP000005239">
    <property type="component" value="Unassembled WGS sequence"/>
</dbReference>
<organism evidence="1 2">
    <name type="scientific">Pristionchus pacificus</name>
    <name type="common">Parasitic nematode worm</name>
    <dbReference type="NCBI Taxonomy" id="54126"/>
    <lineage>
        <taxon>Eukaryota</taxon>
        <taxon>Metazoa</taxon>
        <taxon>Ecdysozoa</taxon>
        <taxon>Nematoda</taxon>
        <taxon>Chromadorea</taxon>
        <taxon>Rhabditida</taxon>
        <taxon>Rhabditina</taxon>
        <taxon>Diplogasteromorpha</taxon>
        <taxon>Diplogasteroidea</taxon>
        <taxon>Neodiplogasteridae</taxon>
        <taxon>Pristionchus</taxon>
    </lineage>
</organism>
<accession>A0A8R1YPW3</accession>
<evidence type="ECO:0000313" key="2">
    <source>
        <dbReference type="Proteomes" id="UP000005239"/>
    </source>
</evidence>
<keyword evidence="2" id="KW-1185">Reference proteome</keyword>